<proteinExistence type="predicted"/>
<gene>
    <name evidence="3" type="ORF">BV898_02475</name>
</gene>
<dbReference type="AlphaFoldDB" id="A0A1W0X886"/>
<dbReference type="Gene3D" id="2.170.140.10">
    <property type="entry name" value="Chitin binding domain"/>
    <property type="match status" value="1"/>
</dbReference>
<protein>
    <recommendedName>
        <fullName evidence="2">Chitin-binding type-2 domain-containing protein</fullName>
    </recommendedName>
</protein>
<dbReference type="PANTHER" id="PTHR22933">
    <property type="entry name" value="FI18007P1-RELATED"/>
    <property type="match status" value="1"/>
</dbReference>
<dbReference type="PANTHER" id="PTHR22933:SF42">
    <property type="entry name" value="FI18455P1-RELATED"/>
    <property type="match status" value="1"/>
</dbReference>
<sequence>MHPHVVLIFAIFAVQQVHCQQPGGDVIQQQSPPVWDSLSILAGNRHLKSDDIMELIKSAMGGSDYPALSTIPLTKFTCRSMKQPGYYADVDTKCQVIRRCDMNDNLWSYLCPNMTVFNQITLVCDWWFNVDCNQSIHFYDYSNSRLYKGQDLHLLDNQDEIEVQTMVEDTPKV</sequence>
<dbReference type="SUPFAM" id="SSF57625">
    <property type="entry name" value="Invertebrate chitin-binding proteins"/>
    <property type="match status" value="1"/>
</dbReference>
<comment type="caution">
    <text evidence="3">The sequence shown here is derived from an EMBL/GenBank/DDBJ whole genome shotgun (WGS) entry which is preliminary data.</text>
</comment>
<dbReference type="OrthoDB" id="6428908at2759"/>
<feature type="domain" description="Chitin-binding type-2" evidence="2">
    <location>
        <begin position="75"/>
        <end position="134"/>
    </location>
</feature>
<accession>A0A1W0X886</accession>
<dbReference type="EMBL" id="MTYJ01000010">
    <property type="protein sequence ID" value="OQV23739.1"/>
    <property type="molecule type" value="Genomic_DNA"/>
</dbReference>
<evidence type="ECO:0000313" key="3">
    <source>
        <dbReference type="EMBL" id="OQV23739.1"/>
    </source>
</evidence>
<dbReference type="GO" id="GO:0008061">
    <property type="term" value="F:chitin binding"/>
    <property type="evidence" value="ECO:0007669"/>
    <property type="project" value="InterPro"/>
</dbReference>
<keyword evidence="4" id="KW-1185">Reference proteome</keyword>
<dbReference type="Proteomes" id="UP000192578">
    <property type="component" value="Unassembled WGS sequence"/>
</dbReference>
<dbReference type="InterPro" id="IPR002557">
    <property type="entry name" value="Chitin-bd_dom"/>
</dbReference>
<dbReference type="Pfam" id="PF01607">
    <property type="entry name" value="CBM_14"/>
    <property type="match status" value="1"/>
</dbReference>
<dbReference type="PROSITE" id="PS50940">
    <property type="entry name" value="CHIT_BIND_II"/>
    <property type="match status" value="1"/>
</dbReference>
<organism evidence="3 4">
    <name type="scientific">Hypsibius exemplaris</name>
    <name type="common">Freshwater tardigrade</name>
    <dbReference type="NCBI Taxonomy" id="2072580"/>
    <lineage>
        <taxon>Eukaryota</taxon>
        <taxon>Metazoa</taxon>
        <taxon>Ecdysozoa</taxon>
        <taxon>Tardigrada</taxon>
        <taxon>Eutardigrada</taxon>
        <taxon>Parachela</taxon>
        <taxon>Hypsibioidea</taxon>
        <taxon>Hypsibiidae</taxon>
        <taxon>Hypsibius</taxon>
    </lineage>
</organism>
<feature type="signal peptide" evidence="1">
    <location>
        <begin position="1"/>
        <end position="19"/>
    </location>
</feature>
<reference evidence="4" key="1">
    <citation type="submission" date="2017-01" db="EMBL/GenBank/DDBJ databases">
        <title>Comparative genomics of anhydrobiosis in the tardigrade Hypsibius dujardini.</title>
        <authorList>
            <person name="Yoshida Y."/>
            <person name="Koutsovoulos G."/>
            <person name="Laetsch D."/>
            <person name="Stevens L."/>
            <person name="Kumar S."/>
            <person name="Horikawa D."/>
            <person name="Ishino K."/>
            <person name="Komine S."/>
            <person name="Tomita M."/>
            <person name="Blaxter M."/>
            <person name="Arakawa K."/>
        </authorList>
    </citation>
    <scope>NUCLEOTIDE SEQUENCE [LARGE SCALE GENOMIC DNA]</scope>
    <source>
        <strain evidence="4">Z151</strain>
    </source>
</reference>
<name>A0A1W0X886_HYPEX</name>
<dbReference type="InterPro" id="IPR052976">
    <property type="entry name" value="Scoloptoxin-like"/>
</dbReference>
<feature type="chain" id="PRO_5010696122" description="Chitin-binding type-2 domain-containing protein" evidence="1">
    <location>
        <begin position="20"/>
        <end position="173"/>
    </location>
</feature>
<evidence type="ECO:0000313" key="4">
    <source>
        <dbReference type="Proteomes" id="UP000192578"/>
    </source>
</evidence>
<dbReference type="InterPro" id="IPR036508">
    <property type="entry name" value="Chitin-bd_dom_sf"/>
</dbReference>
<evidence type="ECO:0000256" key="1">
    <source>
        <dbReference type="SAM" id="SignalP"/>
    </source>
</evidence>
<keyword evidence="1" id="KW-0732">Signal</keyword>
<evidence type="ECO:0000259" key="2">
    <source>
        <dbReference type="PROSITE" id="PS50940"/>
    </source>
</evidence>
<dbReference type="GO" id="GO:0005576">
    <property type="term" value="C:extracellular region"/>
    <property type="evidence" value="ECO:0007669"/>
    <property type="project" value="InterPro"/>
</dbReference>